<evidence type="ECO:0000313" key="6">
    <source>
        <dbReference type="Proteomes" id="UP000077755"/>
    </source>
</evidence>
<dbReference type="InterPro" id="IPR000073">
    <property type="entry name" value="AB_hydrolase_1"/>
</dbReference>
<evidence type="ECO:0000313" key="4">
    <source>
        <dbReference type="EMBL" id="KZM87812.1"/>
    </source>
</evidence>
<evidence type="ECO:0000313" key="5">
    <source>
        <dbReference type="EMBL" id="WOH09146.1"/>
    </source>
</evidence>
<dbReference type="EMBL" id="CP093349">
    <property type="protein sequence ID" value="WOH09146.1"/>
    <property type="molecule type" value="Genomic_DNA"/>
</dbReference>
<feature type="domain" description="AB hydrolase-1" evidence="3">
    <location>
        <begin position="27"/>
        <end position="258"/>
    </location>
</feature>
<dbReference type="EMBL" id="LNRQ01000007">
    <property type="protein sequence ID" value="KZM87812.1"/>
    <property type="molecule type" value="Genomic_DNA"/>
</dbReference>
<reference evidence="4" key="1">
    <citation type="journal article" date="2016" name="Nat. Genet.">
        <title>A high-quality carrot genome assembly provides new insights into carotenoid accumulation and asterid genome evolution.</title>
        <authorList>
            <person name="Iorizzo M."/>
            <person name="Ellison S."/>
            <person name="Senalik D."/>
            <person name="Zeng P."/>
            <person name="Satapoomin P."/>
            <person name="Huang J."/>
            <person name="Bowman M."/>
            <person name="Iovene M."/>
            <person name="Sanseverino W."/>
            <person name="Cavagnaro P."/>
            <person name="Yildiz M."/>
            <person name="Macko-Podgorni A."/>
            <person name="Moranska E."/>
            <person name="Grzebelus E."/>
            <person name="Grzebelus D."/>
            <person name="Ashrafi H."/>
            <person name="Zheng Z."/>
            <person name="Cheng S."/>
            <person name="Spooner D."/>
            <person name="Van Deynze A."/>
            <person name="Simon P."/>
        </authorList>
    </citation>
    <scope>NUCLEOTIDE SEQUENCE [LARGE SCALE GENOMIC DNA]</scope>
    <source>
        <tissue evidence="4">Leaf</tissue>
    </source>
</reference>
<name>A0A161ZKX7_DAUCS</name>
<proteinExistence type="inferred from homology"/>
<dbReference type="AlphaFoldDB" id="A0A161ZKX7"/>
<dbReference type="Gramene" id="KZM87812">
    <property type="protein sequence ID" value="KZM87812"/>
    <property type="gene ID" value="DCAR_024913"/>
</dbReference>
<accession>A0A161ZKX7</accession>
<keyword evidence="1" id="KW-0378">Hydrolase</keyword>
<dbReference type="Proteomes" id="UP000077755">
    <property type="component" value="Chromosome 7"/>
</dbReference>
<dbReference type="PRINTS" id="PR00412">
    <property type="entry name" value="EPOXHYDRLASE"/>
</dbReference>
<dbReference type="PANTHER" id="PTHR43329">
    <property type="entry name" value="EPOXIDE HYDROLASE"/>
    <property type="match status" value="1"/>
</dbReference>
<dbReference type="Gene3D" id="3.40.50.1820">
    <property type="entry name" value="alpha/beta hydrolase"/>
    <property type="match status" value="1"/>
</dbReference>
<keyword evidence="6" id="KW-1185">Reference proteome</keyword>
<sequence>MEKVEHKYIQVNGSKLHIAELGSGSKTILFLHGFPEIWYTWRYQMTCVAEAGYRAIAIDLRGYGLSDPKPQPETTTYADCLSDLLALLDALAIPKVILIAKDFGAFPAYLFTLLHPTRVSGVISVGIVFTPPGPRTFLKQLPEGFYINRWQVPGRAEADFGRFDAKTVVRNVYILFSKSELPIAAENQEIMDLVDPSTPLPPWFTEEDFAVYGSLYEKSGFTTALKFPYRSFTEEFSMSNPRIDVPAMLIMGEKDYVLKFPGTEDYIRSGKVKHFAPNYEITFLPEGTHFAPEQLPDQVNQLILAFLGKHNL</sequence>
<dbReference type="InterPro" id="IPR029058">
    <property type="entry name" value="AB_hydrolase_fold"/>
</dbReference>
<dbReference type="Pfam" id="PF00561">
    <property type="entry name" value="Abhydrolase_1"/>
    <property type="match status" value="1"/>
</dbReference>
<organism evidence="4">
    <name type="scientific">Daucus carota subsp. sativus</name>
    <name type="common">Carrot</name>
    <dbReference type="NCBI Taxonomy" id="79200"/>
    <lineage>
        <taxon>Eukaryota</taxon>
        <taxon>Viridiplantae</taxon>
        <taxon>Streptophyta</taxon>
        <taxon>Embryophyta</taxon>
        <taxon>Tracheophyta</taxon>
        <taxon>Spermatophyta</taxon>
        <taxon>Magnoliopsida</taxon>
        <taxon>eudicotyledons</taxon>
        <taxon>Gunneridae</taxon>
        <taxon>Pentapetalae</taxon>
        <taxon>asterids</taxon>
        <taxon>campanulids</taxon>
        <taxon>Apiales</taxon>
        <taxon>Apiaceae</taxon>
        <taxon>Apioideae</taxon>
        <taxon>Scandiceae</taxon>
        <taxon>Daucinae</taxon>
        <taxon>Daucus</taxon>
        <taxon>Daucus sect. Daucus</taxon>
    </lineage>
</organism>
<dbReference type="SUPFAM" id="SSF53474">
    <property type="entry name" value="alpha/beta-Hydrolases"/>
    <property type="match status" value="1"/>
</dbReference>
<evidence type="ECO:0000256" key="2">
    <source>
        <dbReference type="ARBA" id="ARBA00038334"/>
    </source>
</evidence>
<dbReference type="KEGG" id="dcr:108193599"/>
<dbReference type="GO" id="GO:0016787">
    <property type="term" value="F:hydrolase activity"/>
    <property type="evidence" value="ECO:0007669"/>
    <property type="project" value="UniProtKB-KW"/>
</dbReference>
<protein>
    <recommendedName>
        <fullName evidence="3">AB hydrolase-1 domain-containing protein</fullName>
    </recommendedName>
</protein>
<dbReference type="OMA" id="VYAREWL"/>
<evidence type="ECO:0000259" key="3">
    <source>
        <dbReference type="Pfam" id="PF00561"/>
    </source>
</evidence>
<evidence type="ECO:0000256" key="1">
    <source>
        <dbReference type="ARBA" id="ARBA00022801"/>
    </source>
</evidence>
<gene>
    <name evidence="4" type="ORF">DCAR_024913</name>
    <name evidence="5" type="ORF">DCAR_0728601</name>
</gene>
<reference evidence="5" key="2">
    <citation type="submission" date="2022-03" db="EMBL/GenBank/DDBJ databases">
        <title>Draft title - Genomic analysis of global carrot germplasm unveils the trajectory of domestication and the origin of high carotenoid orange carrot.</title>
        <authorList>
            <person name="Iorizzo M."/>
            <person name="Ellison S."/>
            <person name="Senalik D."/>
            <person name="Macko-Podgorni A."/>
            <person name="Grzebelus D."/>
            <person name="Bostan H."/>
            <person name="Rolling W."/>
            <person name="Curaba J."/>
            <person name="Simon P."/>
        </authorList>
    </citation>
    <scope>NUCLEOTIDE SEQUENCE</scope>
    <source>
        <tissue evidence="5">Leaf</tissue>
    </source>
</reference>
<comment type="similarity">
    <text evidence="2">Belongs to the AB hydrolase superfamily. Epoxide hydrolase family.</text>
</comment>
<dbReference type="OrthoDB" id="7130006at2759"/>
<dbReference type="STRING" id="79200.A0A161ZKX7"/>
<dbReference type="InterPro" id="IPR000639">
    <property type="entry name" value="Epox_hydrolase-like"/>
</dbReference>